<keyword evidence="5 9" id="KW-0627">Porphyrin biosynthesis</keyword>
<comment type="similarity">
    <text evidence="2 9">Belongs to the uroporphyrinogen-III synthase family.</text>
</comment>
<evidence type="ECO:0000256" key="4">
    <source>
        <dbReference type="ARBA" id="ARBA00023239"/>
    </source>
</evidence>
<comment type="catalytic activity">
    <reaction evidence="8 9">
        <text>hydroxymethylbilane = uroporphyrinogen III + H2O</text>
        <dbReference type="Rhea" id="RHEA:18965"/>
        <dbReference type="ChEBI" id="CHEBI:15377"/>
        <dbReference type="ChEBI" id="CHEBI:57308"/>
        <dbReference type="ChEBI" id="CHEBI:57845"/>
        <dbReference type="EC" id="4.2.1.75"/>
    </reaction>
</comment>
<dbReference type="CDD" id="cd06578">
    <property type="entry name" value="HemD"/>
    <property type="match status" value="1"/>
</dbReference>
<dbReference type="RefSeq" id="WP_311349686.1">
    <property type="nucleotide sequence ID" value="NZ_JAVRHR010000001.1"/>
</dbReference>
<dbReference type="SUPFAM" id="SSF69618">
    <property type="entry name" value="HemD-like"/>
    <property type="match status" value="1"/>
</dbReference>
<dbReference type="GO" id="GO:0004852">
    <property type="term" value="F:uroporphyrinogen-III synthase activity"/>
    <property type="evidence" value="ECO:0007669"/>
    <property type="project" value="UniProtKB-EC"/>
</dbReference>
<dbReference type="PANTHER" id="PTHR38042">
    <property type="entry name" value="UROPORPHYRINOGEN-III SYNTHASE, CHLOROPLASTIC"/>
    <property type="match status" value="1"/>
</dbReference>
<dbReference type="EC" id="4.2.1.75" evidence="3 9"/>
<dbReference type="PANTHER" id="PTHR38042:SF1">
    <property type="entry name" value="UROPORPHYRINOGEN-III SYNTHASE, CHLOROPLASTIC"/>
    <property type="match status" value="1"/>
</dbReference>
<proteinExistence type="inferred from homology"/>
<sequence length="222" mass="25330">MNSTILSTKKLSVSQKELLLNAKVGFVEYDAIKIDYLDFLINTGFDYYLFTSQNAVNSYLKNISAIKAVQKEVFCVGTKTKALLEANGFKVIEIESDANALGKIIVEKHQEKSFLYFTGNLRRDELPQELKKYNVQYKEVEVYQTSLIEKRFNRQFDIIMFFSPSGVKAFVAQNDLENSIAFCIGETTAKEAKKYTEKVIIANKPTIENVLVQVIKHSSYND</sequence>
<protein>
    <recommendedName>
        <fullName evidence="7 9">Uroporphyrinogen-III synthase</fullName>
        <ecNumber evidence="3 9">4.2.1.75</ecNumber>
    </recommendedName>
</protein>
<feature type="domain" description="Tetrapyrrole biosynthesis uroporphyrinogen III synthase" evidence="10">
    <location>
        <begin position="39"/>
        <end position="209"/>
    </location>
</feature>
<dbReference type="InterPro" id="IPR039793">
    <property type="entry name" value="UROS/Hem4"/>
</dbReference>
<evidence type="ECO:0000259" key="10">
    <source>
        <dbReference type="Pfam" id="PF02602"/>
    </source>
</evidence>
<comment type="caution">
    <text evidence="11">The sequence shown here is derived from an EMBL/GenBank/DDBJ whole genome shotgun (WGS) entry which is preliminary data.</text>
</comment>
<evidence type="ECO:0000256" key="7">
    <source>
        <dbReference type="ARBA" id="ARBA00040167"/>
    </source>
</evidence>
<evidence type="ECO:0000313" key="11">
    <source>
        <dbReference type="EMBL" id="MDT0606126.1"/>
    </source>
</evidence>
<dbReference type="Gene3D" id="3.40.50.10090">
    <property type="match status" value="2"/>
</dbReference>
<evidence type="ECO:0000313" key="12">
    <source>
        <dbReference type="Proteomes" id="UP001255246"/>
    </source>
</evidence>
<evidence type="ECO:0000256" key="6">
    <source>
        <dbReference type="ARBA" id="ARBA00037589"/>
    </source>
</evidence>
<evidence type="ECO:0000256" key="3">
    <source>
        <dbReference type="ARBA" id="ARBA00013109"/>
    </source>
</evidence>
<dbReference type="InterPro" id="IPR003754">
    <property type="entry name" value="4pyrrol_synth_uPrphyn_synth"/>
</dbReference>
<comment type="function">
    <text evidence="6 9">Catalyzes cyclization of the linear tetrapyrrole, hydroxymethylbilane, to the macrocyclic uroporphyrinogen III.</text>
</comment>
<evidence type="ECO:0000256" key="9">
    <source>
        <dbReference type="RuleBase" id="RU366031"/>
    </source>
</evidence>
<organism evidence="11 12">
    <name type="scientific">Croceitalea rosinachiae</name>
    <dbReference type="NCBI Taxonomy" id="3075596"/>
    <lineage>
        <taxon>Bacteria</taxon>
        <taxon>Pseudomonadati</taxon>
        <taxon>Bacteroidota</taxon>
        <taxon>Flavobacteriia</taxon>
        <taxon>Flavobacteriales</taxon>
        <taxon>Flavobacteriaceae</taxon>
        <taxon>Croceitalea</taxon>
    </lineage>
</organism>
<reference evidence="11 12" key="1">
    <citation type="submission" date="2023-09" db="EMBL/GenBank/DDBJ databases">
        <authorList>
            <person name="Rey-Velasco X."/>
        </authorList>
    </citation>
    <scope>NUCLEOTIDE SEQUENCE [LARGE SCALE GENOMIC DNA]</scope>
    <source>
        <strain evidence="11 12">F388</strain>
    </source>
</reference>
<comment type="pathway">
    <text evidence="1 9">Porphyrin-containing compound metabolism; protoporphyrin-IX biosynthesis; coproporphyrinogen-III from 5-aminolevulinate: step 3/4.</text>
</comment>
<dbReference type="Pfam" id="PF02602">
    <property type="entry name" value="HEM4"/>
    <property type="match status" value="1"/>
</dbReference>
<dbReference type="Proteomes" id="UP001255246">
    <property type="component" value="Unassembled WGS sequence"/>
</dbReference>
<evidence type="ECO:0000256" key="1">
    <source>
        <dbReference type="ARBA" id="ARBA00004772"/>
    </source>
</evidence>
<dbReference type="InterPro" id="IPR036108">
    <property type="entry name" value="4pyrrol_syn_uPrphyn_synt_sf"/>
</dbReference>
<dbReference type="EMBL" id="JAVRHR010000001">
    <property type="protein sequence ID" value="MDT0606126.1"/>
    <property type="molecule type" value="Genomic_DNA"/>
</dbReference>
<name>A0ABU3A7I4_9FLAO</name>
<evidence type="ECO:0000256" key="5">
    <source>
        <dbReference type="ARBA" id="ARBA00023244"/>
    </source>
</evidence>
<evidence type="ECO:0000256" key="2">
    <source>
        <dbReference type="ARBA" id="ARBA00008133"/>
    </source>
</evidence>
<evidence type="ECO:0000256" key="8">
    <source>
        <dbReference type="ARBA" id="ARBA00048617"/>
    </source>
</evidence>
<accession>A0ABU3A7I4</accession>
<gene>
    <name evidence="11" type="ORF">RM706_03750</name>
</gene>
<keyword evidence="4 9" id="KW-0456">Lyase</keyword>
<keyword evidence="12" id="KW-1185">Reference proteome</keyword>